<dbReference type="Pfam" id="PF00144">
    <property type="entry name" value="Beta-lactamase"/>
    <property type="match status" value="1"/>
</dbReference>
<protein>
    <submittedName>
        <fullName evidence="3">Beta-lactamase class C</fullName>
    </submittedName>
</protein>
<dbReference type="STRING" id="525640.SAMN04487971_110117"/>
<feature type="domain" description="Beta-lactamase-related" evidence="2">
    <location>
        <begin position="35"/>
        <end position="274"/>
    </location>
</feature>
<evidence type="ECO:0000313" key="4">
    <source>
        <dbReference type="Proteomes" id="UP000199555"/>
    </source>
</evidence>
<evidence type="ECO:0000259" key="2">
    <source>
        <dbReference type="Pfam" id="PF00144"/>
    </source>
</evidence>
<dbReference type="Proteomes" id="UP000199555">
    <property type="component" value="Unassembled WGS sequence"/>
</dbReference>
<reference evidence="4" key="1">
    <citation type="submission" date="2016-10" db="EMBL/GenBank/DDBJ databases">
        <authorList>
            <person name="Varghese N."/>
            <person name="Submissions S."/>
        </authorList>
    </citation>
    <scope>NUCLEOTIDE SEQUENCE [LARGE SCALE GENOMIC DNA]</scope>
    <source>
        <strain evidence="4">CGMCC 1.7655</strain>
    </source>
</reference>
<dbReference type="Gene3D" id="3.40.710.10">
    <property type="entry name" value="DD-peptidase/beta-lactamase superfamily"/>
    <property type="match status" value="1"/>
</dbReference>
<dbReference type="EMBL" id="FNGE01000010">
    <property type="protein sequence ID" value="SDL43215.1"/>
    <property type="molecule type" value="Genomic_DNA"/>
</dbReference>
<dbReference type="InterPro" id="IPR050491">
    <property type="entry name" value="AmpC-like"/>
</dbReference>
<evidence type="ECO:0000313" key="3">
    <source>
        <dbReference type="EMBL" id="SDL43215.1"/>
    </source>
</evidence>
<evidence type="ECO:0000256" key="1">
    <source>
        <dbReference type="SAM" id="SignalP"/>
    </source>
</evidence>
<dbReference type="PANTHER" id="PTHR46825">
    <property type="entry name" value="D-ALANYL-D-ALANINE-CARBOXYPEPTIDASE/ENDOPEPTIDASE AMPH"/>
    <property type="match status" value="1"/>
</dbReference>
<feature type="chain" id="PRO_5011569353" evidence="1">
    <location>
        <begin position="22"/>
        <end position="290"/>
    </location>
</feature>
<accession>A0A1G9K1L4</accession>
<keyword evidence="1" id="KW-0732">Signal</keyword>
<gene>
    <name evidence="3" type="ORF">SAMN04487971_110117</name>
</gene>
<dbReference type="RefSeq" id="WP_175558856.1">
    <property type="nucleotide sequence ID" value="NZ_FNGE01000010.1"/>
</dbReference>
<organism evidence="3 4">
    <name type="scientific">Paracoccus chinensis</name>
    <dbReference type="NCBI Taxonomy" id="525640"/>
    <lineage>
        <taxon>Bacteria</taxon>
        <taxon>Pseudomonadati</taxon>
        <taxon>Pseudomonadota</taxon>
        <taxon>Alphaproteobacteria</taxon>
        <taxon>Rhodobacterales</taxon>
        <taxon>Paracoccaceae</taxon>
        <taxon>Paracoccus</taxon>
    </lineage>
</organism>
<dbReference type="InterPro" id="IPR012338">
    <property type="entry name" value="Beta-lactam/transpept-like"/>
</dbReference>
<proteinExistence type="predicted"/>
<keyword evidence="4" id="KW-1185">Reference proteome</keyword>
<dbReference type="AlphaFoldDB" id="A0A1G9K1L4"/>
<dbReference type="SUPFAM" id="SSF56601">
    <property type="entry name" value="beta-lactamase/transpeptidase-like"/>
    <property type="match status" value="1"/>
</dbReference>
<dbReference type="PANTHER" id="PTHR46825:SF8">
    <property type="entry name" value="BETA-LACTAMASE-RELATED"/>
    <property type="match status" value="1"/>
</dbReference>
<dbReference type="InterPro" id="IPR001466">
    <property type="entry name" value="Beta-lactam-related"/>
</dbReference>
<feature type="signal peptide" evidence="1">
    <location>
        <begin position="1"/>
        <end position="21"/>
    </location>
</feature>
<sequence length="290" mass="31093">MMTSVRLLGFATVMLTAPAYAQGLTDQELQEISERVFRPVIEKFDISGIAIGLTLDGERFFFTDGLADRAASRPVDRDTLLELGSNSKLFNVALSGLAEERGLLSLQDPVSAELPALAGSAFDRIPLSDLTAHVTGGLPLQVPDDITDTQSLLTYLADWKPEGDTRSVRSYSNVSIGLLGLITGAQFGKSYESALAEDLLPALGLGSTFIDVPEAEMGRYAFGYSRTDDTPVRVNPGLLDAEAYGIKSSVTDMTRFLDAHLGNLALADGMTAALARTACPSSRPRTMPRR</sequence>
<name>A0A1G9K1L4_9RHOB</name>